<protein>
    <submittedName>
        <fullName evidence="1">Uncharacterized protein</fullName>
    </submittedName>
</protein>
<evidence type="ECO:0000313" key="2">
    <source>
        <dbReference type="Proteomes" id="UP001482620"/>
    </source>
</evidence>
<evidence type="ECO:0000313" key="1">
    <source>
        <dbReference type="EMBL" id="MEQ2229042.1"/>
    </source>
</evidence>
<name>A0ABV0TBX5_9TELE</name>
<comment type="caution">
    <text evidence="1">The sequence shown here is derived from an EMBL/GenBank/DDBJ whole genome shotgun (WGS) entry which is preliminary data.</text>
</comment>
<keyword evidence="2" id="KW-1185">Reference proteome</keyword>
<proteinExistence type="predicted"/>
<gene>
    <name evidence="1" type="ORF">ILYODFUR_014827</name>
</gene>
<organism evidence="1 2">
    <name type="scientific">Ilyodon furcidens</name>
    <name type="common">goldbreast splitfin</name>
    <dbReference type="NCBI Taxonomy" id="33524"/>
    <lineage>
        <taxon>Eukaryota</taxon>
        <taxon>Metazoa</taxon>
        <taxon>Chordata</taxon>
        <taxon>Craniata</taxon>
        <taxon>Vertebrata</taxon>
        <taxon>Euteleostomi</taxon>
        <taxon>Actinopterygii</taxon>
        <taxon>Neopterygii</taxon>
        <taxon>Teleostei</taxon>
        <taxon>Neoteleostei</taxon>
        <taxon>Acanthomorphata</taxon>
        <taxon>Ovalentaria</taxon>
        <taxon>Atherinomorphae</taxon>
        <taxon>Cyprinodontiformes</taxon>
        <taxon>Goodeidae</taxon>
        <taxon>Ilyodon</taxon>
    </lineage>
</organism>
<sequence length="110" mass="12763">MLHESVCVFDRLAEGLLSAHPMGGTGFLSGRSAWTQKRGRHPHPYYPQQTHFNTQNPFSACKHTDTRIFSVHNSLLSRQRQTWSQSDMRLDMCMHPHKHKDISIPPRQRS</sequence>
<accession>A0ABV0TBX5</accession>
<dbReference type="Proteomes" id="UP001482620">
    <property type="component" value="Unassembled WGS sequence"/>
</dbReference>
<reference evidence="1 2" key="1">
    <citation type="submission" date="2021-06" db="EMBL/GenBank/DDBJ databases">
        <authorList>
            <person name="Palmer J.M."/>
        </authorList>
    </citation>
    <scope>NUCLEOTIDE SEQUENCE [LARGE SCALE GENOMIC DNA]</scope>
    <source>
        <strain evidence="2">if_2019</strain>
        <tissue evidence="1">Muscle</tissue>
    </source>
</reference>
<dbReference type="EMBL" id="JAHRIQ010024440">
    <property type="protein sequence ID" value="MEQ2229042.1"/>
    <property type="molecule type" value="Genomic_DNA"/>
</dbReference>